<keyword evidence="1" id="KW-0812">Transmembrane</keyword>
<comment type="caution">
    <text evidence="2">The sequence shown here is derived from an EMBL/GenBank/DDBJ whole genome shotgun (WGS) entry which is preliminary data.</text>
</comment>
<accession>A0A8J8SW61</accession>
<dbReference type="AlphaFoldDB" id="A0A8J8SW61"/>
<keyword evidence="3" id="KW-1185">Reference proteome</keyword>
<evidence type="ECO:0000313" key="2">
    <source>
        <dbReference type="EMBL" id="TNV72875.1"/>
    </source>
</evidence>
<feature type="transmembrane region" description="Helical" evidence="1">
    <location>
        <begin position="43"/>
        <end position="66"/>
    </location>
</feature>
<sequence length="93" mass="11042">MQRPLWAHQIFQLGFDTNSFFLQKFFVYQNLYHLVLRLHFSNLSIWMLPGAQILSFLLSMSLLMHINSSDFNLGQRIWLPEYQDSALPLSAFF</sequence>
<reference evidence="2" key="1">
    <citation type="submission" date="2019-06" db="EMBL/GenBank/DDBJ databases">
        <authorList>
            <person name="Zheng W."/>
        </authorList>
    </citation>
    <scope>NUCLEOTIDE SEQUENCE</scope>
    <source>
        <strain evidence="2">QDHG01</strain>
    </source>
</reference>
<dbReference type="Proteomes" id="UP000785679">
    <property type="component" value="Unassembled WGS sequence"/>
</dbReference>
<name>A0A8J8SW61_HALGN</name>
<gene>
    <name evidence="2" type="ORF">FGO68_gene1740</name>
</gene>
<keyword evidence="1" id="KW-0472">Membrane</keyword>
<keyword evidence="1" id="KW-1133">Transmembrane helix</keyword>
<protein>
    <submittedName>
        <fullName evidence="2">Uncharacterized protein</fullName>
    </submittedName>
</protein>
<dbReference type="EMBL" id="RRYP01020631">
    <property type="protein sequence ID" value="TNV72875.1"/>
    <property type="molecule type" value="Genomic_DNA"/>
</dbReference>
<evidence type="ECO:0000256" key="1">
    <source>
        <dbReference type="SAM" id="Phobius"/>
    </source>
</evidence>
<proteinExistence type="predicted"/>
<organism evidence="2 3">
    <name type="scientific">Halteria grandinella</name>
    <dbReference type="NCBI Taxonomy" id="5974"/>
    <lineage>
        <taxon>Eukaryota</taxon>
        <taxon>Sar</taxon>
        <taxon>Alveolata</taxon>
        <taxon>Ciliophora</taxon>
        <taxon>Intramacronucleata</taxon>
        <taxon>Spirotrichea</taxon>
        <taxon>Stichotrichia</taxon>
        <taxon>Sporadotrichida</taxon>
        <taxon>Halteriidae</taxon>
        <taxon>Halteria</taxon>
    </lineage>
</organism>
<evidence type="ECO:0000313" key="3">
    <source>
        <dbReference type="Proteomes" id="UP000785679"/>
    </source>
</evidence>